<evidence type="ECO:0000313" key="9">
    <source>
        <dbReference type="EMBL" id="EFX66426.1"/>
    </source>
</evidence>
<comment type="caution">
    <text evidence="5">Lacks conserved residue(s) required for the propagation of feature annotation.</text>
</comment>
<feature type="chain" id="PRO_5003238483" description="Vitellogenin-1" evidence="6">
    <location>
        <begin position="17"/>
        <end position="1624"/>
    </location>
</feature>
<evidence type="ECO:0000256" key="4">
    <source>
        <dbReference type="ARBA" id="ARBA00023180"/>
    </source>
</evidence>
<dbReference type="SMART" id="SM00216">
    <property type="entry name" value="VWD"/>
    <property type="match status" value="1"/>
</dbReference>
<evidence type="ECO:0000256" key="5">
    <source>
        <dbReference type="PROSITE-ProRule" id="PRU00557"/>
    </source>
</evidence>
<dbReference type="HOGENOM" id="CLU_002920_0_0_1"/>
<dbReference type="Pfam" id="PF01347">
    <property type="entry name" value="Vitellogenin_N"/>
    <property type="match status" value="1"/>
</dbReference>
<dbReference type="Pfam" id="PF09172">
    <property type="entry name" value="Vit_open_b-sht"/>
    <property type="match status" value="1"/>
</dbReference>
<dbReference type="Gene3D" id="1.25.10.20">
    <property type="entry name" value="Vitellinogen, superhelical"/>
    <property type="match status" value="1"/>
</dbReference>
<dbReference type="OMA" id="SANTWFE"/>
<feature type="signal peptide" evidence="6">
    <location>
        <begin position="1"/>
        <end position="16"/>
    </location>
</feature>
<keyword evidence="2" id="KW-0758">Storage protein</keyword>
<sequence length="1624" mass="178408">MNFFVIFTTTIHSAAALLCLTWGWEPGQEYVYKYIGRSVAGIYKLKMQNAVIELQSRVVVQSVDENNIIVKLENGQIRRTGKYLVNPYHVGESGDKPEGIDGEEDAILNPEFLGAPFGVSHNKGSITGVQIGSDEPLWVVNFKKSIASQLQVDLTGVRSVGPAPNWQSAPKDGESIVFTTFEDSVTGDCSTSVGVSRLSAVQAYSSEAFKLGSFDAVCKGKPVYKITKTKDLNDCKTSPAWHSTTSGVHECDFGKGNCGEFIKRVTEASYLACGDDFPSLTFVHSYAFSDLLAQPFATKTNGNEQLLNAVIISLRLERKEAISSALSVSSPKSHQSLAYVFGDFQQVNGDETPAQPNLVDAYMKSPAPVSSMHSNIIEALTAVAVDLKDKPDAEQDNIDRLAVIGRVLQMFSLQELKTLWQEIKDQDSIVVTLFVDCVVQSGSNPAVMLIKELVESQQITGVKATWALAALGYHVKTPTRELLHELVNLLKSSPVQSSKTLSQTAMSMVADLLNSACGSQMAAGKKYPVSVMGDFCEAKDGVVVNEFIPLLARELESSDKTFDRIVALATFGSLGLEEILPVLLPVIRGTSGQFDDTAERLRAVLSLHRVVFTAPEKVHPILASLASNVGERPEIRMASLGLLLMSNAPQSLWQKFSANTWFEPSRQVASFTHKLIQSIAQAPPASPLLKSLVKKANIVLPIAKADVAGLPFSFVDIRSDRLDEGITSMMHTVSLRDSNQQWPVYFAHRYSYQLGPLPRAPLSMAMWNFNMSDLWQSIMGNLFKSTEKKSASKEAVKSIWDELRATGRPADKRAGILHINYLDSINRFIDLEKMIESIPAVMAGASKYQNKPYDVNAAKYRLLAEYNLHYASDLGLPVRFLVSLPFLGSVQGQVKSDGKGGVKSDLGLAITWKLTSEIRMELPFSGNYIATGVDVLADFQTPREFNFNYNTQNGQFKIGYTPSSKVTDLVHFHVRPYTVSRNVADSLTPTLEDSRAVHIISVTDKPIEREVSLGGFIGLDVKLMEQSEEAHSDRLSWMEYLAKWDVNSLSNLGFVPLSLRSRKYVVRYDPSGTNAKSISTTYLFQYAVKSGQSNVVYESGASKSTNPTAANDVVSYKPIGPSFRPLLAKVLKNIESGNARLASAVLAAEQKDGSVIQLSSVVGLSKDTRYTKDYIDWQVELSSASKAGGADKKVNYAVCYTAVRKWNSPPNFGFSKNVLEMTEEDTIGFGAQCQHKVRFTAKLSRDKEAGEAAISSPSGQQCLKDMANGFQYGSSACAAARRLDHTYNRYELQSDAENMNDNWLQLARQFTAWTNHKMYPFVVKHVHAQTNTPGQAKWLIKRDPVTGDNDMTLVRPHETVVAKNVRWAQNNEWARFSPLTFALSQIYYPLNAASDSLTDLLQLVSGGVSESRCYVGDQAVRTFDGAVYNYTLSECPHVLMTDCSQKSKLAVTARQGRDGSAKIVTVVYGQDTVEMNPSTGFVVVNGARTATKGLPKGAHIEIRKTGAFRPVDIVVYPLADGGFMLEIRSIFFYMKVQGSNVELAPPVHMRGRACGLCGDFNQEPNDEFKTADRCAVSSGEMMAASFMLKSGDCSSDSQVSSRLSEEKATCLSADQQFHTQIHDY</sequence>
<dbReference type="GO" id="GO:0005319">
    <property type="term" value="F:lipid transporter activity"/>
    <property type="evidence" value="ECO:0000318"/>
    <property type="project" value="GO_Central"/>
</dbReference>
<dbReference type="PANTHER" id="PTHR23345">
    <property type="entry name" value="VITELLOGENIN-RELATED"/>
    <property type="match status" value="1"/>
</dbReference>
<dbReference type="PROSITE" id="PS51233">
    <property type="entry name" value="VWFD"/>
    <property type="match status" value="1"/>
</dbReference>
<dbReference type="FunFam" id="1.25.10.20:FF:000003">
    <property type="entry name" value="Vitellogenin C"/>
    <property type="match status" value="1"/>
</dbReference>
<dbReference type="InterPro" id="IPR015255">
    <property type="entry name" value="Vitellinogen_open_b-sht"/>
</dbReference>
<dbReference type="FunFam" id="2.20.80.10:FF:000012">
    <property type="entry name" value="Uncharacterized protein VTG4"/>
    <property type="match status" value="1"/>
</dbReference>
<dbReference type="SMART" id="SM00638">
    <property type="entry name" value="LPD_N"/>
    <property type="match status" value="1"/>
</dbReference>
<dbReference type="InterPro" id="IPR001846">
    <property type="entry name" value="VWF_type-D"/>
</dbReference>
<dbReference type="GO" id="GO:0045735">
    <property type="term" value="F:nutrient reservoir activity"/>
    <property type="evidence" value="ECO:0007669"/>
    <property type="project" value="UniProtKB-KW"/>
</dbReference>
<evidence type="ECO:0000256" key="1">
    <source>
        <dbReference type="ARBA" id="ARBA00022729"/>
    </source>
</evidence>
<dbReference type="EMBL" id="GL732704">
    <property type="protein sequence ID" value="EFX66426.1"/>
    <property type="molecule type" value="Genomic_DNA"/>
</dbReference>
<dbReference type="InterPro" id="IPR050733">
    <property type="entry name" value="Vitellogenin/Apolipophorin"/>
</dbReference>
<keyword evidence="1 6" id="KW-0732">Signal</keyword>
<dbReference type="FunFam" id="2.30.230.10:FF:000017">
    <property type="entry name" value="Uncharacterized protein VTG4"/>
    <property type="match status" value="1"/>
</dbReference>
<dbReference type="SUPFAM" id="SSF48431">
    <property type="entry name" value="Lipovitellin-phosvitin complex, superhelical domain"/>
    <property type="match status" value="1"/>
</dbReference>
<evidence type="ECO:0000313" key="10">
    <source>
        <dbReference type="Proteomes" id="UP000000305"/>
    </source>
</evidence>
<dbReference type="OrthoDB" id="160294at2759"/>
<dbReference type="Gene3D" id="2.20.80.10">
    <property type="entry name" value="Lipovitellin-phosvitin complex, chain A, domain 4"/>
    <property type="match status" value="1"/>
</dbReference>
<dbReference type="InterPro" id="IPR015819">
    <property type="entry name" value="Lipid_transp_b-sht_shell"/>
</dbReference>
<dbReference type="Gene3D" id="2.30.230.10">
    <property type="entry name" value="Lipovitellin, beta-sheet shell regions, chain A"/>
    <property type="match status" value="1"/>
</dbReference>
<keyword evidence="4" id="KW-0325">Glycoprotein</keyword>
<evidence type="ECO:0000259" key="8">
    <source>
        <dbReference type="PROSITE" id="PS51233"/>
    </source>
</evidence>
<dbReference type="InterPro" id="IPR001747">
    <property type="entry name" value="Vitellogenin_N"/>
</dbReference>
<dbReference type="InParanoid" id="E9HPD7"/>
<feature type="domain" description="Vitellogenin" evidence="7">
    <location>
        <begin position="24"/>
        <end position="761"/>
    </location>
</feature>
<evidence type="ECO:0000259" key="7">
    <source>
        <dbReference type="PROSITE" id="PS51211"/>
    </source>
</evidence>
<keyword evidence="10" id="KW-1185">Reference proteome</keyword>
<dbReference type="Pfam" id="PF00094">
    <property type="entry name" value="VWD"/>
    <property type="match status" value="1"/>
</dbReference>
<dbReference type="PROSITE" id="PS51211">
    <property type="entry name" value="VITELLOGENIN"/>
    <property type="match status" value="1"/>
</dbReference>
<gene>
    <name evidence="9" type="ORF">DAPPUDRAFT_332233</name>
</gene>
<dbReference type="SUPFAM" id="SSF56968">
    <property type="entry name" value="Lipovitellin-phosvitin complex, beta-sheet shell regions"/>
    <property type="match status" value="2"/>
</dbReference>
<evidence type="ECO:0000256" key="3">
    <source>
        <dbReference type="ARBA" id="ARBA00023157"/>
    </source>
</evidence>
<accession>E9HPD7</accession>
<organism evidence="9 10">
    <name type="scientific">Daphnia pulex</name>
    <name type="common">Water flea</name>
    <dbReference type="NCBI Taxonomy" id="6669"/>
    <lineage>
        <taxon>Eukaryota</taxon>
        <taxon>Metazoa</taxon>
        <taxon>Ecdysozoa</taxon>
        <taxon>Arthropoda</taxon>
        <taxon>Crustacea</taxon>
        <taxon>Branchiopoda</taxon>
        <taxon>Diplostraca</taxon>
        <taxon>Cladocera</taxon>
        <taxon>Anomopoda</taxon>
        <taxon>Daphniidae</taxon>
        <taxon>Daphnia</taxon>
    </lineage>
</organism>
<dbReference type="InterPro" id="IPR015816">
    <property type="entry name" value="Vitellinogen_b-sht_N"/>
</dbReference>
<dbReference type="SMART" id="SM01169">
    <property type="entry name" value="DUF1943"/>
    <property type="match status" value="1"/>
</dbReference>
<dbReference type="eggNOG" id="KOG4338">
    <property type="taxonomic scope" value="Eukaryota"/>
</dbReference>
<dbReference type="PhylomeDB" id="E9HPD7"/>
<keyword evidence="3" id="KW-1015">Disulfide bond</keyword>
<evidence type="ECO:0008006" key="11">
    <source>
        <dbReference type="Google" id="ProtNLM"/>
    </source>
</evidence>
<proteinExistence type="predicted"/>
<dbReference type="PANTHER" id="PTHR23345:SF15">
    <property type="entry name" value="VITELLOGENIN 1-RELATED"/>
    <property type="match status" value="1"/>
</dbReference>
<evidence type="ECO:0000256" key="2">
    <source>
        <dbReference type="ARBA" id="ARBA00022761"/>
    </source>
</evidence>
<dbReference type="Proteomes" id="UP000000305">
    <property type="component" value="Unassembled WGS sequence"/>
</dbReference>
<dbReference type="InterPro" id="IPR011030">
    <property type="entry name" value="Lipovitellin_superhlx_dom"/>
</dbReference>
<evidence type="ECO:0000256" key="6">
    <source>
        <dbReference type="SAM" id="SignalP"/>
    </source>
</evidence>
<name>E9HPD7_DAPPU</name>
<dbReference type="KEGG" id="dpx:DAPPUDRAFT_332233"/>
<reference evidence="9 10" key="1">
    <citation type="journal article" date="2011" name="Science">
        <title>The ecoresponsive genome of Daphnia pulex.</title>
        <authorList>
            <person name="Colbourne J.K."/>
            <person name="Pfrender M.E."/>
            <person name="Gilbert D."/>
            <person name="Thomas W.K."/>
            <person name="Tucker A."/>
            <person name="Oakley T.H."/>
            <person name="Tokishita S."/>
            <person name="Aerts A."/>
            <person name="Arnold G.J."/>
            <person name="Basu M.K."/>
            <person name="Bauer D.J."/>
            <person name="Caceres C.E."/>
            <person name="Carmel L."/>
            <person name="Casola C."/>
            <person name="Choi J.H."/>
            <person name="Detter J.C."/>
            <person name="Dong Q."/>
            <person name="Dusheyko S."/>
            <person name="Eads B.D."/>
            <person name="Frohlich T."/>
            <person name="Geiler-Samerotte K.A."/>
            <person name="Gerlach D."/>
            <person name="Hatcher P."/>
            <person name="Jogdeo S."/>
            <person name="Krijgsveld J."/>
            <person name="Kriventseva E.V."/>
            <person name="Kultz D."/>
            <person name="Laforsch C."/>
            <person name="Lindquist E."/>
            <person name="Lopez J."/>
            <person name="Manak J.R."/>
            <person name="Muller J."/>
            <person name="Pangilinan J."/>
            <person name="Patwardhan R.P."/>
            <person name="Pitluck S."/>
            <person name="Pritham E.J."/>
            <person name="Rechtsteiner A."/>
            <person name="Rho M."/>
            <person name="Rogozin I.B."/>
            <person name="Sakarya O."/>
            <person name="Salamov A."/>
            <person name="Schaack S."/>
            <person name="Shapiro H."/>
            <person name="Shiga Y."/>
            <person name="Skalitzky C."/>
            <person name="Smith Z."/>
            <person name="Souvorov A."/>
            <person name="Sung W."/>
            <person name="Tang Z."/>
            <person name="Tsuchiya D."/>
            <person name="Tu H."/>
            <person name="Vos H."/>
            <person name="Wang M."/>
            <person name="Wolf Y.I."/>
            <person name="Yamagata H."/>
            <person name="Yamada T."/>
            <person name="Ye Y."/>
            <person name="Shaw J.R."/>
            <person name="Andrews J."/>
            <person name="Crease T.J."/>
            <person name="Tang H."/>
            <person name="Lucas S.M."/>
            <person name="Robertson H.M."/>
            <person name="Bork P."/>
            <person name="Koonin E.V."/>
            <person name="Zdobnov E.M."/>
            <person name="Grigoriev I.V."/>
            <person name="Lynch M."/>
            <person name="Boore J.L."/>
        </authorList>
    </citation>
    <scope>NUCLEOTIDE SEQUENCE [LARGE SCALE GENOMIC DNA]</scope>
</reference>
<feature type="domain" description="VWFD" evidence="8">
    <location>
        <begin position="1411"/>
        <end position="1594"/>
    </location>
</feature>
<protein>
    <recommendedName>
        <fullName evidence="11">Vitellogenin-1</fullName>
    </recommendedName>
</protein>